<accession>A0A193LDX4</accession>
<protein>
    <recommendedName>
        <fullName evidence="2">Amidohydrolase-related domain-containing protein</fullName>
    </recommendedName>
</protein>
<reference evidence="3 4" key="1">
    <citation type="submission" date="2016-06" db="EMBL/GenBank/DDBJ databases">
        <title>Complete genome sequence of a deep-branching marine Gamma Proteobacterium Woeseia oceani type strain XK5.</title>
        <authorList>
            <person name="Mu D."/>
            <person name="Du Z."/>
        </authorList>
    </citation>
    <scope>NUCLEOTIDE SEQUENCE [LARGE SCALE GENOMIC DNA]</scope>
    <source>
        <strain evidence="3 4">XK5</strain>
    </source>
</reference>
<feature type="signal peptide" evidence="1">
    <location>
        <begin position="1"/>
        <end position="29"/>
    </location>
</feature>
<dbReference type="InterPro" id="IPR051781">
    <property type="entry name" value="Metallo-dep_Hydrolase"/>
</dbReference>
<name>A0A193LDX4_9GAMM</name>
<dbReference type="AlphaFoldDB" id="A0A193LDX4"/>
<dbReference type="Gene3D" id="3.30.110.90">
    <property type="entry name" value="Amidohydrolase"/>
    <property type="match status" value="1"/>
</dbReference>
<dbReference type="Gene3D" id="3.40.50.10910">
    <property type="entry name" value="Amidohydrolase"/>
    <property type="match status" value="1"/>
</dbReference>
<dbReference type="STRING" id="1548547.BA177_04580"/>
<dbReference type="Pfam" id="PF01979">
    <property type="entry name" value="Amidohydro_1"/>
    <property type="match status" value="1"/>
</dbReference>
<dbReference type="Gene3D" id="2.30.40.10">
    <property type="entry name" value="Urease, subunit C, domain 1"/>
    <property type="match status" value="1"/>
</dbReference>
<dbReference type="SUPFAM" id="SSF51556">
    <property type="entry name" value="Metallo-dependent hydrolases"/>
    <property type="match status" value="1"/>
</dbReference>
<dbReference type="SUPFAM" id="SSF51338">
    <property type="entry name" value="Composite domain of metallo-dependent hydrolases"/>
    <property type="match status" value="1"/>
</dbReference>
<organism evidence="3 4">
    <name type="scientific">Woeseia oceani</name>
    <dbReference type="NCBI Taxonomy" id="1548547"/>
    <lineage>
        <taxon>Bacteria</taxon>
        <taxon>Pseudomonadati</taxon>
        <taxon>Pseudomonadota</taxon>
        <taxon>Gammaproteobacteria</taxon>
        <taxon>Woeseiales</taxon>
        <taxon>Woeseiaceae</taxon>
        <taxon>Woeseia</taxon>
    </lineage>
</organism>
<evidence type="ECO:0000256" key="1">
    <source>
        <dbReference type="SAM" id="SignalP"/>
    </source>
</evidence>
<dbReference type="InterPro" id="IPR006680">
    <property type="entry name" value="Amidohydro-rel"/>
</dbReference>
<dbReference type="Proteomes" id="UP000092695">
    <property type="component" value="Chromosome"/>
</dbReference>
<dbReference type="InterPro" id="IPR011059">
    <property type="entry name" value="Metal-dep_hydrolase_composite"/>
</dbReference>
<dbReference type="EMBL" id="CP016268">
    <property type="protein sequence ID" value="ANO50584.1"/>
    <property type="molecule type" value="Genomic_DNA"/>
</dbReference>
<proteinExistence type="predicted"/>
<dbReference type="PANTHER" id="PTHR43135">
    <property type="entry name" value="ALPHA-D-RIBOSE 1-METHYLPHOSPHONATE 5-TRIPHOSPHATE DIPHOSPHATASE"/>
    <property type="match status" value="1"/>
</dbReference>
<gene>
    <name evidence="3" type="ORF">BA177_04580</name>
</gene>
<feature type="chain" id="PRO_5008260106" description="Amidohydrolase-related domain-containing protein" evidence="1">
    <location>
        <begin position="30"/>
        <end position="427"/>
    </location>
</feature>
<dbReference type="InterPro" id="IPR032466">
    <property type="entry name" value="Metal_Hydrolase"/>
</dbReference>
<dbReference type="OrthoDB" id="9031471at2"/>
<feature type="domain" description="Amidohydrolase-related" evidence="2">
    <location>
        <begin position="92"/>
        <end position="421"/>
    </location>
</feature>
<sequence length="427" mass="45762">MKHIPDKRANRLAALLSAAAFGLYASGSAADGEQGSTAARLTAFENVRLVTATNLGTIESATLLLDGNSILQVGAGIAVPAGARRIDAQGKTIVPAFIDTHAHTNQSRESLLRDLRRLAVFGVGTVASLGVDTSDAAFDVRDQPVDGAARILTAGRGITAPEVGRETAPIWITSPEEGRDAVRDNVTRGVDLIKIWVDDRNDRYPKLDSPLYSAVIAEAHASNRQVTAHVFELSDAKGLLRAGVDAFAHGIRDRDIDDEFMQLLAQNPVVLNPNLPARGVATDYQWLAPLVAATEIEKLEQASNRDADARAFFDLQARNLLRMHRHGTLIVLGTDTSFDFPGGDKPWSVHEEMADMVAAGMSPLDVILAATRNAAEFLQLADRGTLAPGMSADFVVLEGNPLDDITNTRTIAAVYLRGKPVDRAELP</sequence>
<dbReference type="PANTHER" id="PTHR43135:SF3">
    <property type="entry name" value="ALPHA-D-RIBOSE 1-METHYLPHOSPHONATE 5-TRIPHOSPHATE DIPHOSPHATASE"/>
    <property type="match status" value="1"/>
</dbReference>
<dbReference type="GO" id="GO:0016810">
    <property type="term" value="F:hydrolase activity, acting on carbon-nitrogen (but not peptide) bonds"/>
    <property type="evidence" value="ECO:0007669"/>
    <property type="project" value="InterPro"/>
</dbReference>
<dbReference type="Gene3D" id="1.20.58.520">
    <property type="entry name" value="Amidohydrolase"/>
    <property type="match status" value="1"/>
</dbReference>
<evidence type="ECO:0000259" key="2">
    <source>
        <dbReference type="Pfam" id="PF01979"/>
    </source>
</evidence>
<dbReference type="RefSeq" id="WP_068613476.1">
    <property type="nucleotide sequence ID" value="NZ_CP016268.1"/>
</dbReference>
<dbReference type="KEGG" id="woc:BA177_04580"/>
<evidence type="ECO:0000313" key="3">
    <source>
        <dbReference type="EMBL" id="ANO50584.1"/>
    </source>
</evidence>
<keyword evidence="1" id="KW-0732">Signal</keyword>
<keyword evidence="4" id="KW-1185">Reference proteome</keyword>
<evidence type="ECO:0000313" key="4">
    <source>
        <dbReference type="Proteomes" id="UP000092695"/>
    </source>
</evidence>